<accession>A0A2U1AED5</accession>
<evidence type="ECO:0008006" key="3">
    <source>
        <dbReference type="Google" id="ProtNLM"/>
    </source>
</evidence>
<organism evidence="1 2">
    <name type="scientific">Victivallis vadensis</name>
    <dbReference type="NCBI Taxonomy" id="172901"/>
    <lineage>
        <taxon>Bacteria</taxon>
        <taxon>Pseudomonadati</taxon>
        <taxon>Lentisphaerota</taxon>
        <taxon>Lentisphaeria</taxon>
        <taxon>Victivallales</taxon>
        <taxon>Victivallaceae</taxon>
        <taxon>Victivallis</taxon>
    </lineage>
</organism>
<dbReference type="InterPro" id="IPR010982">
    <property type="entry name" value="Lambda_DNA-bd_dom_sf"/>
</dbReference>
<dbReference type="CDD" id="cd00093">
    <property type="entry name" value="HTH_XRE"/>
    <property type="match status" value="1"/>
</dbReference>
<proteinExistence type="predicted"/>
<protein>
    <recommendedName>
        <fullName evidence="3">HTH cro/C1-type domain-containing protein</fullName>
    </recommendedName>
</protein>
<dbReference type="SUPFAM" id="SSF47413">
    <property type="entry name" value="lambda repressor-like DNA-binding domains"/>
    <property type="match status" value="1"/>
</dbReference>
<dbReference type="GeneID" id="78297078"/>
<comment type="caution">
    <text evidence="1">The sequence shown here is derived from an EMBL/GenBank/DDBJ whole genome shotgun (WGS) entry which is preliminary data.</text>
</comment>
<keyword evidence="2" id="KW-1185">Reference proteome</keyword>
<dbReference type="AlphaFoldDB" id="A0A2U1AED5"/>
<dbReference type="EMBL" id="QEKH01000046">
    <property type="protein sequence ID" value="PVY34780.1"/>
    <property type="molecule type" value="Genomic_DNA"/>
</dbReference>
<dbReference type="Proteomes" id="UP000245959">
    <property type="component" value="Unassembled WGS sequence"/>
</dbReference>
<dbReference type="GO" id="GO:0003677">
    <property type="term" value="F:DNA binding"/>
    <property type="evidence" value="ECO:0007669"/>
    <property type="project" value="InterPro"/>
</dbReference>
<reference evidence="1 2" key="1">
    <citation type="submission" date="2018-04" db="EMBL/GenBank/DDBJ databases">
        <title>Genomic Encyclopedia of Type Strains, Phase IV (KMG-IV): sequencing the most valuable type-strain genomes for metagenomic binning, comparative biology and taxonomic classification.</title>
        <authorList>
            <person name="Goeker M."/>
        </authorList>
    </citation>
    <scope>NUCLEOTIDE SEQUENCE [LARGE SCALE GENOMIC DNA]</scope>
    <source>
        <strain evidence="1 2">DSM 14823</strain>
    </source>
</reference>
<gene>
    <name evidence="1" type="ORF">C8D82_1462</name>
</gene>
<sequence length="116" mass="12854">MGKVIDPVLLKAVLELVNSKAGGQSEVARLCGITQKQISNYVSGKTRAMNDESWRKLYPFLRKFLPAEYINRLESGADPENRGDAVSRKQLIELVIGDAELDDAAKLRVIGIINRV</sequence>
<dbReference type="InterPro" id="IPR001387">
    <property type="entry name" value="Cro/C1-type_HTH"/>
</dbReference>
<evidence type="ECO:0000313" key="1">
    <source>
        <dbReference type="EMBL" id="PVY34780.1"/>
    </source>
</evidence>
<name>A0A2U1AED5_9BACT</name>
<dbReference type="RefSeq" id="WP_133245291.1">
    <property type="nucleotide sequence ID" value="NZ_CABMMC010000041.1"/>
</dbReference>
<evidence type="ECO:0000313" key="2">
    <source>
        <dbReference type="Proteomes" id="UP000245959"/>
    </source>
</evidence>